<dbReference type="AlphaFoldDB" id="A0A5A9NRU7"/>
<dbReference type="InterPro" id="IPR013783">
    <property type="entry name" value="Ig-like_fold"/>
</dbReference>
<sequence>MEKLRIALVLVSACLWPTFARSSDCCEGDILLLLDSSGHVNSSQFTKLLHFLSELLRPFLLGCGQVRVGLVQVGTPPSLEFGLDTYNTQNALQEALRRTQQLRGVADREDALRLAQRILSVDGQAEATRRIILWLTDGAGPGEVDGPMAAMRQQGVSVLAVSTGAGNYHVLSNAVTPPVENHLYFVDVDDIIIITEDLREAIIQLIRAERLQVSDVGSRSAVLQWRPVLSGGLESYELHYGPDPSSDTTGSISRESESKLALPGDSSWTQLNNLQPDTTYTGRLIPQTNIQQIKTLNVTFRTLPEPFGPVTVMVSDLGPDRLRVSWHSVQPEQVQQYRVEYGAIPSGPVLTVTLPSNQSSALLNPLQKHTDYLITVTALHSSGQQRATSIKACTREVLPALADLRLTPAGWGSVHVDWRGGGEGLMGYWVSWKNEDWPSSSSLFLPPRSRSTLLSELGRTSRVCVSPVYESARGEGLCCTAHT</sequence>
<keyword evidence="8" id="KW-1015">Disulfide bond</keyword>
<evidence type="ECO:0000256" key="11">
    <source>
        <dbReference type="SAM" id="SignalP"/>
    </source>
</evidence>
<evidence type="ECO:0000256" key="8">
    <source>
        <dbReference type="ARBA" id="ARBA00023157"/>
    </source>
</evidence>
<keyword evidence="7" id="KW-0084">Basement membrane</keyword>
<dbReference type="InterPro" id="IPR036116">
    <property type="entry name" value="FN3_sf"/>
</dbReference>
<keyword evidence="5 11" id="KW-0732">Signal</keyword>
<gene>
    <name evidence="14" type="ORF">E1301_Tti023501</name>
</gene>
<dbReference type="SMART" id="SM00327">
    <property type="entry name" value="VWA"/>
    <property type="match status" value="1"/>
</dbReference>
<dbReference type="Pfam" id="PF00092">
    <property type="entry name" value="VWA"/>
    <property type="match status" value="1"/>
</dbReference>
<feature type="chain" id="PRO_5022685550" description="von Willebrand factor A domain-containing protein 1" evidence="11">
    <location>
        <begin position="23"/>
        <end position="483"/>
    </location>
</feature>
<dbReference type="InterPro" id="IPR003961">
    <property type="entry name" value="FN3_dom"/>
</dbReference>
<keyword evidence="3" id="KW-0272">Extracellular matrix</keyword>
<evidence type="ECO:0000313" key="14">
    <source>
        <dbReference type="EMBL" id="KAA0711719.1"/>
    </source>
</evidence>
<evidence type="ECO:0000256" key="2">
    <source>
        <dbReference type="ARBA" id="ARBA00022525"/>
    </source>
</evidence>
<reference evidence="14 15" key="1">
    <citation type="journal article" date="2019" name="Mol. Ecol. Resour.">
        <title>Chromosome-level genome assembly of Triplophysa tibetana, a fish adapted to the harsh high-altitude environment of the Tibetan Plateau.</title>
        <authorList>
            <person name="Yang X."/>
            <person name="Liu H."/>
            <person name="Ma Z."/>
            <person name="Zou Y."/>
            <person name="Zou M."/>
            <person name="Mao Y."/>
            <person name="Li X."/>
            <person name="Wang H."/>
            <person name="Chen T."/>
            <person name="Wang W."/>
            <person name="Yang R."/>
        </authorList>
    </citation>
    <scope>NUCLEOTIDE SEQUENCE [LARGE SCALE GENOMIC DNA]</scope>
    <source>
        <strain evidence="14">TTIB1903HZAU</strain>
        <tissue evidence="14">Muscle</tissue>
    </source>
</reference>
<dbReference type="PROSITE" id="PS50853">
    <property type="entry name" value="FN3"/>
    <property type="match status" value="2"/>
</dbReference>
<feature type="signal peptide" evidence="11">
    <location>
        <begin position="1"/>
        <end position="22"/>
    </location>
</feature>
<evidence type="ECO:0000313" key="15">
    <source>
        <dbReference type="Proteomes" id="UP000324632"/>
    </source>
</evidence>
<feature type="domain" description="Fibronectin type-III" evidence="13">
    <location>
        <begin position="207"/>
        <end position="305"/>
    </location>
</feature>
<dbReference type="GO" id="GO:0005604">
    <property type="term" value="C:basement membrane"/>
    <property type="evidence" value="ECO:0007669"/>
    <property type="project" value="UniProtKB-SubCell"/>
</dbReference>
<feature type="domain" description="Fibronectin type-III" evidence="13">
    <location>
        <begin position="308"/>
        <end position="400"/>
    </location>
</feature>
<dbReference type="Gene3D" id="2.60.40.10">
    <property type="entry name" value="Immunoglobulins"/>
    <property type="match status" value="2"/>
</dbReference>
<evidence type="ECO:0000256" key="4">
    <source>
        <dbReference type="ARBA" id="ARBA00022553"/>
    </source>
</evidence>
<keyword evidence="15" id="KW-1185">Reference proteome</keyword>
<dbReference type="Gene3D" id="3.40.50.410">
    <property type="entry name" value="von Willebrand factor, type A domain"/>
    <property type="match status" value="1"/>
</dbReference>
<keyword evidence="4" id="KW-0597">Phosphoprotein</keyword>
<dbReference type="PRINTS" id="PR00453">
    <property type="entry name" value="VWFADOMAIN"/>
</dbReference>
<dbReference type="PANTHER" id="PTHR24020">
    <property type="entry name" value="COLLAGEN ALPHA"/>
    <property type="match status" value="1"/>
</dbReference>
<comment type="caution">
    <text evidence="14">The sequence shown here is derived from an EMBL/GenBank/DDBJ whole genome shotgun (WGS) entry which is preliminary data.</text>
</comment>
<dbReference type="CDD" id="cd00063">
    <property type="entry name" value="FN3"/>
    <property type="match status" value="2"/>
</dbReference>
<evidence type="ECO:0000256" key="5">
    <source>
        <dbReference type="ARBA" id="ARBA00022729"/>
    </source>
</evidence>
<dbReference type="Proteomes" id="UP000324632">
    <property type="component" value="Chromosome 14"/>
</dbReference>
<evidence type="ECO:0000256" key="6">
    <source>
        <dbReference type="ARBA" id="ARBA00022737"/>
    </source>
</evidence>
<evidence type="ECO:0000256" key="9">
    <source>
        <dbReference type="ARBA" id="ARBA00029542"/>
    </source>
</evidence>
<proteinExistence type="predicted"/>
<keyword evidence="2" id="KW-0964">Secreted</keyword>
<keyword evidence="6" id="KW-0677">Repeat</keyword>
<dbReference type="SMART" id="SM00060">
    <property type="entry name" value="FN3"/>
    <property type="match status" value="3"/>
</dbReference>
<dbReference type="InterPro" id="IPR002035">
    <property type="entry name" value="VWF_A"/>
</dbReference>
<evidence type="ECO:0000256" key="7">
    <source>
        <dbReference type="ARBA" id="ARBA00022869"/>
    </source>
</evidence>
<comment type="function">
    <text evidence="10">Promotes matrix assembly. Involved in the organization of skeletal muscles and in the formation of neuromuscular junctions.</text>
</comment>
<dbReference type="Pfam" id="PF00041">
    <property type="entry name" value="fn3"/>
    <property type="match status" value="2"/>
</dbReference>
<evidence type="ECO:0000259" key="12">
    <source>
        <dbReference type="PROSITE" id="PS50234"/>
    </source>
</evidence>
<evidence type="ECO:0000259" key="13">
    <source>
        <dbReference type="PROSITE" id="PS50853"/>
    </source>
</evidence>
<evidence type="ECO:0000256" key="1">
    <source>
        <dbReference type="ARBA" id="ARBA00004302"/>
    </source>
</evidence>
<comment type="subcellular location">
    <subcellularLocation>
        <location evidence="1">Secreted</location>
        <location evidence="1">Extracellular space</location>
        <location evidence="1">Extracellular matrix</location>
        <location evidence="1">Basement membrane</location>
    </subcellularLocation>
</comment>
<name>A0A5A9NRU7_9TELE</name>
<feature type="domain" description="VWFA" evidence="12">
    <location>
        <begin position="29"/>
        <end position="202"/>
    </location>
</feature>
<dbReference type="PANTHER" id="PTHR24020:SF77">
    <property type="entry name" value="VON WILLEBRAND FACTOR A DOMAIN-CONTAINING PROTEIN 1"/>
    <property type="match status" value="1"/>
</dbReference>
<dbReference type="SUPFAM" id="SSF49265">
    <property type="entry name" value="Fibronectin type III"/>
    <property type="match status" value="2"/>
</dbReference>
<dbReference type="InterPro" id="IPR036465">
    <property type="entry name" value="vWFA_dom_sf"/>
</dbReference>
<organism evidence="14 15">
    <name type="scientific">Triplophysa tibetana</name>
    <dbReference type="NCBI Taxonomy" id="1572043"/>
    <lineage>
        <taxon>Eukaryota</taxon>
        <taxon>Metazoa</taxon>
        <taxon>Chordata</taxon>
        <taxon>Craniata</taxon>
        <taxon>Vertebrata</taxon>
        <taxon>Euteleostomi</taxon>
        <taxon>Actinopterygii</taxon>
        <taxon>Neopterygii</taxon>
        <taxon>Teleostei</taxon>
        <taxon>Ostariophysi</taxon>
        <taxon>Cypriniformes</taxon>
        <taxon>Nemacheilidae</taxon>
        <taxon>Triplophysa</taxon>
    </lineage>
</organism>
<dbReference type="SUPFAM" id="SSF53300">
    <property type="entry name" value="vWA-like"/>
    <property type="match status" value="1"/>
</dbReference>
<dbReference type="PROSITE" id="PS50234">
    <property type="entry name" value="VWFA"/>
    <property type="match status" value="1"/>
</dbReference>
<evidence type="ECO:0000256" key="10">
    <source>
        <dbReference type="ARBA" id="ARBA00046169"/>
    </source>
</evidence>
<protein>
    <recommendedName>
        <fullName evidence="9">von Willebrand factor A domain-containing protein 1</fullName>
    </recommendedName>
</protein>
<accession>A0A5A9NRU7</accession>
<dbReference type="InterPro" id="IPR050525">
    <property type="entry name" value="ECM_Assembly_Org"/>
</dbReference>
<dbReference type="EMBL" id="SOYY01000014">
    <property type="protein sequence ID" value="KAA0711719.1"/>
    <property type="molecule type" value="Genomic_DNA"/>
</dbReference>
<evidence type="ECO:0000256" key="3">
    <source>
        <dbReference type="ARBA" id="ARBA00022530"/>
    </source>
</evidence>